<dbReference type="SMART" id="SM00934">
    <property type="entry name" value="OMPdecase"/>
    <property type="match status" value="1"/>
</dbReference>
<keyword evidence="5 9" id="KW-0665">Pyrimidine biosynthesis</keyword>
<dbReference type="Gene3D" id="3.20.20.70">
    <property type="entry name" value="Aldolase class I"/>
    <property type="match status" value="1"/>
</dbReference>
<feature type="binding site" evidence="9 11">
    <location>
        <position position="11"/>
    </location>
    <ligand>
        <name>substrate</name>
    </ligand>
</feature>
<dbReference type="InterPro" id="IPR047596">
    <property type="entry name" value="OMPdecase_bac"/>
</dbReference>
<feature type="active site" description="For OMPdecase activity" evidence="10">
    <location>
        <position position="64"/>
    </location>
</feature>
<dbReference type="CDD" id="cd04725">
    <property type="entry name" value="OMP_decarboxylase_like"/>
    <property type="match status" value="1"/>
</dbReference>
<feature type="domain" description="Orotidine 5'-phosphate decarboxylase" evidence="13">
    <location>
        <begin position="5"/>
        <end position="229"/>
    </location>
</feature>
<dbReference type="PROSITE" id="PS00156">
    <property type="entry name" value="OMPDECASE"/>
    <property type="match status" value="1"/>
</dbReference>
<evidence type="ECO:0000256" key="2">
    <source>
        <dbReference type="ARBA" id="ARBA00004861"/>
    </source>
</evidence>
<evidence type="ECO:0000313" key="14">
    <source>
        <dbReference type="EMBL" id="PMC58122.1"/>
    </source>
</evidence>
<comment type="function">
    <text evidence="1 9">Catalyzes the decarboxylation of orotidine 5'-monophosphate (OMP) to uridine 5'-monophosphate (UMP).</text>
</comment>
<accession>A0A1G8P7F7</accession>
<evidence type="ECO:0000256" key="6">
    <source>
        <dbReference type="ARBA" id="ARBA00023239"/>
    </source>
</evidence>
<keyword evidence="4 9" id="KW-0210">Decarboxylase</keyword>
<dbReference type="HAMAP" id="MF_01200_B">
    <property type="entry name" value="OMPdecase_type1_B"/>
    <property type="match status" value="1"/>
</dbReference>
<evidence type="ECO:0000256" key="10">
    <source>
        <dbReference type="PIRSR" id="PIRSR614732-1"/>
    </source>
</evidence>
<dbReference type="InterPro" id="IPR014732">
    <property type="entry name" value="OMPdecase"/>
</dbReference>
<dbReference type="EC" id="4.1.1.23" evidence="9"/>
<evidence type="ECO:0000256" key="7">
    <source>
        <dbReference type="ARBA" id="ARBA00049157"/>
    </source>
</evidence>
<dbReference type="FunFam" id="3.20.20.70:FF:000015">
    <property type="entry name" value="Orotidine 5'-phosphate decarboxylase"/>
    <property type="match status" value="1"/>
</dbReference>
<dbReference type="UniPathway" id="UPA00070">
    <property type="reaction ID" value="UER00120"/>
</dbReference>
<evidence type="ECO:0000256" key="11">
    <source>
        <dbReference type="PIRSR" id="PIRSR614732-2"/>
    </source>
</evidence>
<feature type="binding site" evidence="9 11">
    <location>
        <position position="214"/>
    </location>
    <ligand>
        <name>substrate</name>
    </ligand>
</feature>
<dbReference type="RefSeq" id="WP_092086726.1">
    <property type="nucleotide sequence ID" value="NZ_FNEL01000065.1"/>
</dbReference>
<dbReference type="InterPro" id="IPR001754">
    <property type="entry name" value="OMPdeCOase_dom"/>
</dbReference>
<name>A0A1G8P7F7_9LACT</name>
<keyword evidence="15" id="KW-1185">Reference proteome</keyword>
<feature type="binding site" evidence="9 11">
    <location>
        <position position="213"/>
    </location>
    <ligand>
        <name>substrate</name>
    </ligand>
</feature>
<dbReference type="GO" id="GO:0004590">
    <property type="term" value="F:orotidine-5'-phosphate decarboxylase activity"/>
    <property type="evidence" value="ECO:0007669"/>
    <property type="project" value="UniProtKB-UniRule"/>
</dbReference>
<evidence type="ECO:0000259" key="13">
    <source>
        <dbReference type="SMART" id="SM00934"/>
    </source>
</evidence>
<proteinExistence type="inferred from homology"/>
<dbReference type="STRING" id="84521.SAMN04487994_10658"/>
<dbReference type="GO" id="GO:0005829">
    <property type="term" value="C:cytosol"/>
    <property type="evidence" value="ECO:0007669"/>
    <property type="project" value="TreeGrafter"/>
</dbReference>
<organism evidence="14 15">
    <name type="scientific">Dolosicoccus paucivorans</name>
    <dbReference type="NCBI Taxonomy" id="84521"/>
    <lineage>
        <taxon>Bacteria</taxon>
        <taxon>Bacillati</taxon>
        <taxon>Bacillota</taxon>
        <taxon>Bacilli</taxon>
        <taxon>Lactobacillales</taxon>
        <taxon>Aerococcaceae</taxon>
        <taxon>Dolosicoccus</taxon>
    </lineage>
</organism>
<feature type="active site" description="For OMPdecase activity" evidence="10">
    <location>
        <position position="61"/>
    </location>
</feature>
<dbReference type="InterPro" id="IPR013785">
    <property type="entry name" value="Aldolase_TIM"/>
</dbReference>
<comment type="subunit">
    <text evidence="3 9">Homodimer.</text>
</comment>
<evidence type="ECO:0000256" key="8">
    <source>
        <dbReference type="ARBA" id="ARBA00061012"/>
    </source>
</evidence>
<evidence type="ECO:0000256" key="12">
    <source>
        <dbReference type="RuleBase" id="RU000512"/>
    </source>
</evidence>
<dbReference type="PANTHER" id="PTHR32119">
    <property type="entry name" value="OROTIDINE 5'-PHOSPHATE DECARBOXYLASE"/>
    <property type="match status" value="1"/>
</dbReference>
<dbReference type="SUPFAM" id="SSF51366">
    <property type="entry name" value="Ribulose-phoshate binding barrel"/>
    <property type="match status" value="1"/>
</dbReference>
<dbReference type="OrthoDB" id="9806203at2"/>
<gene>
    <name evidence="9" type="primary">pyrF</name>
    <name evidence="14" type="ORF">CJ205_05950</name>
</gene>
<sequence length="237" mass="26081">MNKDLPIIALDFPSGQEALSFLDQFNETLNVKVGMELYYAEGPALIKAIKQRGHHIFLDLKLHDIPNTVKRAMSVLAHLEVDMVNVHATGGQDMLEAALKGLTQGTPEGKKRPLIIAVTQLTSTHPEDLFKEQGVEESLEANVLRLAKLTKDSGLDGVVCSALESTMIKEEVGRDFMTITPGIRLEDAKADDQTRVLTPIKAKQAGSHYIVVGRPITQADNPVKAYHNIAFQWQSAF</sequence>
<dbReference type="InterPro" id="IPR018089">
    <property type="entry name" value="OMPdecase_AS"/>
</dbReference>
<evidence type="ECO:0000256" key="5">
    <source>
        <dbReference type="ARBA" id="ARBA00022975"/>
    </source>
</evidence>
<dbReference type="EMBL" id="PNHE01000024">
    <property type="protein sequence ID" value="PMC58122.1"/>
    <property type="molecule type" value="Genomic_DNA"/>
</dbReference>
<dbReference type="NCBIfam" id="TIGR01740">
    <property type="entry name" value="pyrF"/>
    <property type="match status" value="1"/>
</dbReference>
<dbReference type="GO" id="GO:0006207">
    <property type="term" value="P:'de novo' pyrimidine nucleobase biosynthetic process"/>
    <property type="evidence" value="ECO:0007669"/>
    <property type="project" value="InterPro"/>
</dbReference>
<feature type="active site" description="Proton donor" evidence="9">
    <location>
        <position position="61"/>
    </location>
</feature>
<feature type="binding site" evidence="9 11">
    <location>
        <position position="184"/>
    </location>
    <ligand>
        <name>substrate</name>
    </ligand>
</feature>
<evidence type="ECO:0000256" key="9">
    <source>
        <dbReference type="HAMAP-Rule" id="MF_01200"/>
    </source>
</evidence>
<evidence type="ECO:0000256" key="3">
    <source>
        <dbReference type="ARBA" id="ARBA00011738"/>
    </source>
</evidence>
<dbReference type="GO" id="GO:0044205">
    <property type="term" value="P:'de novo' UMP biosynthetic process"/>
    <property type="evidence" value="ECO:0007669"/>
    <property type="project" value="UniProtKB-UniRule"/>
</dbReference>
<comment type="caution">
    <text evidence="14">The sequence shown here is derived from an EMBL/GenBank/DDBJ whole genome shotgun (WGS) entry which is preliminary data.</text>
</comment>
<evidence type="ECO:0000256" key="4">
    <source>
        <dbReference type="ARBA" id="ARBA00022793"/>
    </source>
</evidence>
<dbReference type="PANTHER" id="PTHR32119:SF2">
    <property type="entry name" value="OROTIDINE 5'-PHOSPHATE DECARBOXYLASE"/>
    <property type="match status" value="1"/>
</dbReference>
<evidence type="ECO:0000313" key="15">
    <source>
        <dbReference type="Proteomes" id="UP000235682"/>
    </source>
</evidence>
<comment type="pathway">
    <text evidence="2 9 12">Pyrimidine metabolism; UMP biosynthesis via de novo pathway; UMP from orotate: step 2/2.</text>
</comment>
<dbReference type="InterPro" id="IPR011060">
    <property type="entry name" value="RibuloseP-bd_barrel"/>
</dbReference>
<dbReference type="Proteomes" id="UP000235682">
    <property type="component" value="Unassembled WGS sequence"/>
</dbReference>
<feature type="binding site" evidence="9 11">
    <location>
        <position position="193"/>
    </location>
    <ligand>
        <name>substrate</name>
    </ligand>
</feature>
<comment type="similarity">
    <text evidence="8 9">Belongs to the OMP decarboxylase family. Type 1 subfamily.</text>
</comment>
<comment type="catalytic activity">
    <reaction evidence="7 9 12">
        <text>orotidine 5'-phosphate + H(+) = UMP + CO2</text>
        <dbReference type="Rhea" id="RHEA:11596"/>
        <dbReference type="ChEBI" id="CHEBI:15378"/>
        <dbReference type="ChEBI" id="CHEBI:16526"/>
        <dbReference type="ChEBI" id="CHEBI:57538"/>
        <dbReference type="ChEBI" id="CHEBI:57865"/>
        <dbReference type="EC" id="4.1.1.23"/>
    </reaction>
</comment>
<protein>
    <recommendedName>
        <fullName evidence="9">Orotidine 5'-phosphate decarboxylase</fullName>
        <ecNumber evidence="9">4.1.1.23</ecNumber>
    </recommendedName>
    <alternativeName>
        <fullName evidence="9">OMP decarboxylase</fullName>
        <shortName evidence="9">OMPDCase</shortName>
        <shortName evidence="9">OMPdecase</shortName>
    </alternativeName>
</protein>
<evidence type="ECO:0000256" key="1">
    <source>
        <dbReference type="ARBA" id="ARBA00002356"/>
    </source>
</evidence>
<feature type="active site" description="For OMPdecase activity" evidence="10">
    <location>
        <position position="59"/>
    </location>
</feature>
<keyword evidence="6 9" id="KW-0456">Lyase</keyword>
<feature type="binding site" evidence="9 11">
    <location>
        <position position="122"/>
    </location>
    <ligand>
        <name>substrate</name>
    </ligand>
</feature>
<dbReference type="NCBIfam" id="NF001273">
    <property type="entry name" value="PRK00230.1"/>
    <property type="match status" value="1"/>
</dbReference>
<dbReference type="Pfam" id="PF00215">
    <property type="entry name" value="OMPdecase"/>
    <property type="match status" value="1"/>
</dbReference>
<reference evidence="14 15" key="1">
    <citation type="submission" date="2017-09" db="EMBL/GenBank/DDBJ databases">
        <title>Bacterial strain isolated from the female urinary microbiota.</title>
        <authorList>
            <person name="Thomas-White K."/>
            <person name="Kumar N."/>
            <person name="Forster S."/>
            <person name="Putonti C."/>
            <person name="Lawley T."/>
            <person name="Wolfe A.J."/>
        </authorList>
    </citation>
    <scope>NUCLEOTIDE SEQUENCE [LARGE SCALE GENOMIC DNA]</scope>
    <source>
        <strain evidence="14 15">UMB0852</strain>
    </source>
</reference>
<feature type="binding site" evidence="9">
    <location>
        <begin position="59"/>
        <end position="68"/>
    </location>
    <ligand>
        <name>substrate</name>
    </ligand>
</feature>
<feature type="binding site" evidence="9 11">
    <location>
        <position position="32"/>
    </location>
    <ligand>
        <name>substrate</name>
    </ligand>
</feature>
<dbReference type="AlphaFoldDB" id="A0A1G8P7F7"/>